<organism evidence="1 2">
    <name type="scientific">Periconia macrospinosa</name>
    <dbReference type="NCBI Taxonomy" id="97972"/>
    <lineage>
        <taxon>Eukaryota</taxon>
        <taxon>Fungi</taxon>
        <taxon>Dikarya</taxon>
        <taxon>Ascomycota</taxon>
        <taxon>Pezizomycotina</taxon>
        <taxon>Dothideomycetes</taxon>
        <taxon>Pleosporomycetidae</taxon>
        <taxon>Pleosporales</taxon>
        <taxon>Massarineae</taxon>
        <taxon>Periconiaceae</taxon>
        <taxon>Periconia</taxon>
    </lineage>
</organism>
<keyword evidence="2" id="KW-1185">Reference proteome</keyword>
<evidence type="ECO:0000313" key="2">
    <source>
        <dbReference type="Proteomes" id="UP000244855"/>
    </source>
</evidence>
<dbReference type="Pfam" id="PF00023">
    <property type="entry name" value="Ank"/>
    <property type="match status" value="1"/>
</dbReference>
<dbReference type="AlphaFoldDB" id="A0A2V1DMD7"/>
<dbReference type="InterPro" id="IPR036770">
    <property type="entry name" value="Ankyrin_rpt-contain_sf"/>
</dbReference>
<name>A0A2V1DMD7_9PLEO</name>
<proteinExistence type="predicted"/>
<gene>
    <name evidence="1" type="ORF">DM02DRAFT_615887</name>
</gene>
<reference evidence="1 2" key="1">
    <citation type="journal article" date="2018" name="Sci. Rep.">
        <title>Comparative genomics provides insights into the lifestyle and reveals functional heterogeneity of dark septate endophytic fungi.</title>
        <authorList>
            <person name="Knapp D.G."/>
            <person name="Nemeth J.B."/>
            <person name="Barry K."/>
            <person name="Hainaut M."/>
            <person name="Henrissat B."/>
            <person name="Johnson J."/>
            <person name="Kuo A."/>
            <person name="Lim J.H.P."/>
            <person name="Lipzen A."/>
            <person name="Nolan M."/>
            <person name="Ohm R.A."/>
            <person name="Tamas L."/>
            <person name="Grigoriev I.V."/>
            <person name="Spatafora J.W."/>
            <person name="Nagy L.G."/>
            <person name="Kovacs G.M."/>
        </authorList>
    </citation>
    <scope>NUCLEOTIDE SEQUENCE [LARGE SCALE GENOMIC DNA]</scope>
    <source>
        <strain evidence="1 2">DSE2036</strain>
    </source>
</reference>
<dbReference type="SUPFAM" id="SSF48403">
    <property type="entry name" value="Ankyrin repeat"/>
    <property type="match status" value="1"/>
</dbReference>
<sequence>MPELLDCIHFYASSEAHFQIVQLLFKNGTDVNTQGRHYSNALPAASATGHDQMVKLLLDKCVDRVQELRVVEGGGIAGGFIARAHQMRIVSARQGIAVRWTASRSCMMAVSKADRSSNADKNVG</sequence>
<dbReference type="Gene3D" id="1.25.40.20">
    <property type="entry name" value="Ankyrin repeat-containing domain"/>
    <property type="match status" value="1"/>
</dbReference>
<dbReference type="InterPro" id="IPR002110">
    <property type="entry name" value="Ankyrin_rpt"/>
</dbReference>
<protein>
    <submittedName>
        <fullName evidence="1">Uncharacterized protein</fullName>
    </submittedName>
</protein>
<dbReference type="EMBL" id="KZ805416">
    <property type="protein sequence ID" value="PVH98304.1"/>
    <property type="molecule type" value="Genomic_DNA"/>
</dbReference>
<evidence type="ECO:0000313" key="1">
    <source>
        <dbReference type="EMBL" id="PVH98304.1"/>
    </source>
</evidence>
<dbReference type="OrthoDB" id="4772757at2759"/>
<accession>A0A2V1DMD7</accession>
<dbReference type="Proteomes" id="UP000244855">
    <property type="component" value="Unassembled WGS sequence"/>
</dbReference>